<organism evidence="1">
    <name type="scientific">Clostridium perfringens</name>
    <dbReference type="NCBI Taxonomy" id="1502"/>
    <lineage>
        <taxon>Bacteria</taxon>
        <taxon>Bacillati</taxon>
        <taxon>Bacillota</taxon>
        <taxon>Clostridia</taxon>
        <taxon>Eubacteriales</taxon>
        <taxon>Clostridiaceae</taxon>
        <taxon>Clostridium</taxon>
    </lineage>
</organism>
<dbReference type="AlphaFoldDB" id="A0A8H9R0N7"/>
<gene>
    <name evidence="1" type="ORF">I9080_002113</name>
</gene>
<comment type="caution">
    <text evidence="1">The sequence shown here is derived from an EMBL/GenBank/DDBJ whole genome shotgun (WGS) entry which is preliminary data.</text>
</comment>
<name>A0A8H9R0N7_CLOPF</name>
<dbReference type="InterPro" id="IPR010106">
    <property type="entry name" value="RpnA"/>
</dbReference>
<evidence type="ECO:0000313" key="1">
    <source>
        <dbReference type="EMBL" id="HAT4308303.1"/>
    </source>
</evidence>
<dbReference type="Pfam" id="PF12784">
    <property type="entry name" value="PDDEXK_2"/>
    <property type="match status" value="1"/>
</dbReference>
<reference evidence="1" key="2">
    <citation type="submission" date="2020-07" db="EMBL/GenBank/DDBJ databases">
        <authorList>
            <consortium name="NCBI Pathogen Detection Project"/>
        </authorList>
    </citation>
    <scope>NUCLEOTIDE SEQUENCE</scope>
    <source>
        <strain evidence="1">C8</strain>
    </source>
</reference>
<dbReference type="EMBL" id="DACTCB010000011">
    <property type="protein sequence ID" value="HAT4308303.1"/>
    <property type="molecule type" value="Genomic_DNA"/>
</dbReference>
<proteinExistence type="predicted"/>
<sequence length="275" mass="32202">MIMNPRIPYIFKKIFVDRDNTESLIDFFNSILNLEHKIKHLEILDNHVFSEFLCENSKRIDTICYLDNDESKNITIQIANSCLSLNNIFKLFEENSFKKIQTSNSSSNYICITILNSNYFNTNLVHSIYKPDANLLNTIGINEMHFIELEKFQEIDSLDDSLLNKTDSLSQWLMLLKEPESYATRIFEFNNSNIRKIKSSLYKLNSDSSLKAVYDLYEKSMYDEISAYHYALNKGIEKGRLKAEKIVIAQKLLDFIDIETICELTELTEEEIKNF</sequence>
<dbReference type="NCBIfam" id="TIGR01784">
    <property type="entry name" value="T_den_put_tspse"/>
    <property type="match status" value="1"/>
</dbReference>
<dbReference type="Proteomes" id="UP000859547">
    <property type="component" value="Unassembled WGS sequence"/>
</dbReference>
<protein>
    <submittedName>
        <fullName evidence="1">Rpn family recombination-promoting nuclease/putative transposase</fullName>
    </submittedName>
</protein>
<dbReference type="RefSeq" id="WP_004456578.1">
    <property type="nucleotide sequence ID" value="NZ_CP075935.1"/>
</dbReference>
<accession>A0A8H9R0N7</accession>
<reference evidence="1" key="1">
    <citation type="journal article" date="2018" name="Genome Biol.">
        <title>SKESA: strategic k-mer extension for scrupulous assemblies.</title>
        <authorList>
            <person name="Souvorov A."/>
            <person name="Agarwala R."/>
            <person name="Lipman D.J."/>
        </authorList>
    </citation>
    <scope>NUCLEOTIDE SEQUENCE</scope>
    <source>
        <strain evidence="1">C8</strain>
    </source>
</reference>